<reference evidence="2 3" key="1">
    <citation type="journal article" date="2014" name="BMC Genomics">
        <title>Genome sequencing of four Aureobasidium pullulans varieties: biotechnological potential, stress tolerance, and description of new species.</title>
        <authorList>
            <person name="Gostin Ar C."/>
            <person name="Ohm R.A."/>
            <person name="Kogej T."/>
            <person name="Sonjak S."/>
            <person name="Turk M."/>
            <person name="Zajc J."/>
            <person name="Zalar P."/>
            <person name="Grube M."/>
            <person name="Sun H."/>
            <person name="Han J."/>
            <person name="Sharma A."/>
            <person name="Chiniquy J."/>
            <person name="Ngan C.Y."/>
            <person name="Lipzen A."/>
            <person name="Barry K."/>
            <person name="Grigoriev I.V."/>
            <person name="Gunde-Cimerman N."/>
        </authorList>
    </citation>
    <scope>NUCLEOTIDE SEQUENCE [LARGE SCALE GENOMIC DNA]</scope>
    <source>
        <strain evidence="2 3">EXF-2481</strain>
    </source>
</reference>
<feature type="compositionally biased region" description="Acidic residues" evidence="1">
    <location>
        <begin position="431"/>
        <end position="476"/>
    </location>
</feature>
<name>A0A074YGZ5_AURSE</name>
<dbReference type="EMBL" id="KL584766">
    <property type="protein sequence ID" value="KEQ93367.1"/>
    <property type="molecule type" value="Genomic_DNA"/>
</dbReference>
<organism evidence="2 3">
    <name type="scientific">Aureobasidium subglaciale (strain EXF-2481)</name>
    <name type="common">Aureobasidium pullulans var. subglaciale</name>
    <dbReference type="NCBI Taxonomy" id="1043005"/>
    <lineage>
        <taxon>Eukaryota</taxon>
        <taxon>Fungi</taxon>
        <taxon>Dikarya</taxon>
        <taxon>Ascomycota</taxon>
        <taxon>Pezizomycotina</taxon>
        <taxon>Dothideomycetes</taxon>
        <taxon>Dothideomycetidae</taxon>
        <taxon>Dothideales</taxon>
        <taxon>Saccotheciaceae</taxon>
        <taxon>Aureobasidium</taxon>
    </lineage>
</organism>
<accession>A0A074YGZ5</accession>
<evidence type="ECO:0000313" key="2">
    <source>
        <dbReference type="EMBL" id="KEQ93367.1"/>
    </source>
</evidence>
<proteinExistence type="predicted"/>
<dbReference type="AlphaFoldDB" id="A0A074YGZ5"/>
<dbReference type="InParanoid" id="A0A074YGZ5"/>
<dbReference type="GeneID" id="25364419"/>
<dbReference type="HOGENOM" id="CLU_470070_0_0_1"/>
<protein>
    <submittedName>
        <fullName evidence="2">Uncharacterized protein</fullName>
    </submittedName>
</protein>
<gene>
    <name evidence="2" type="ORF">AUEXF2481DRAFT_31387</name>
</gene>
<keyword evidence="3" id="KW-1185">Reference proteome</keyword>
<sequence length="476" mass="54526">MVPFPDELWLQVVPYLTPCSDLQDLEDNSTKQKALSGLCQLSKSLRRIFQPAMYARFVKFGRVSPKQRYIAGELEFQIKKIDPARFRHNTRLELFLRTLIERPDLAHDIKSLRIDRFNETEDLPASYAPIRPLPFEPELAETFVHPKQQRGVSFRCCALLLAIPMLWSFRGYGIDHTGDLDEHPHLSLHHLRHLVLESSILDGESIIELLKGSCTGPQVLEIDSHAVSDPRFKLDGDTYWLNWPWGLQEEALLNMAESLERLVIALPEYDLALFDLHEISNLRYIEVEMKDLTGNEHVPNPPYITTRLPHSLEHLCLRRCSVAVFMPCRALLKAASMEFPQLETVELRFAWSKQTSTQKDSSEEVESVREVSPEDRWVNDKCDYVSFLRTLADGVKVTLEVCNDEIPAPHWFDYDEHRMGTDSIREINGPIEDDDEDGSEDDSGEESDDEGQDGNEDEEESGTEDGEEDGSEDGEN</sequence>
<feature type="region of interest" description="Disordered" evidence="1">
    <location>
        <begin position="425"/>
        <end position="476"/>
    </location>
</feature>
<dbReference type="Proteomes" id="UP000030641">
    <property type="component" value="Unassembled WGS sequence"/>
</dbReference>
<dbReference type="STRING" id="1043005.A0A074YGZ5"/>
<evidence type="ECO:0000256" key="1">
    <source>
        <dbReference type="SAM" id="MobiDB-lite"/>
    </source>
</evidence>
<dbReference type="RefSeq" id="XP_013341773.1">
    <property type="nucleotide sequence ID" value="XM_013486319.1"/>
</dbReference>
<evidence type="ECO:0000313" key="3">
    <source>
        <dbReference type="Proteomes" id="UP000030641"/>
    </source>
</evidence>
<dbReference type="OrthoDB" id="3690497at2759"/>